<accession>A0A1F6D9I2</accession>
<organism evidence="1 2">
    <name type="scientific">Candidatus Kaiserbacteria bacterium RIFCSPHIGHO2_01_FULL_55_17</name>
    <dbReference type="NCBI Taxonomy" id="1798484"/>
    <lineage>
        <taxon>Bacteria</taxon>
        <taxon>Candidatus Kaiseribacteriota</taxon>
    </lineage>
</organism>
<gene>
    <name evidence="1" type="ORF">A2853_00895</name>
</gene>
<name>A0A1F6D9I2_9BACT</name>
<evidence type="ECO:0000313" key="1">
    <source>
        <dbReference type="EMBL" id="OGG58035.1"/>
    </source>
</evidence>
<sequence>MEDEMKFLKSLLFGAALFAATEAYGDDVQNIRGVETRFDSIAEEYIIEFRVAKGEDPLFVAVRTFLDFVAERGERVKEQRELFFAPASVCLMPKRSPSRTCRFGDRAIPVPLPPHRSKPWPMTRFAKERK</sequence>
<dbReference type="Proteomes" id="UP000177958">
    <property type="component" value="Unassembled WGS sequence"/>
</dbReference>
<comment type="caution">
    <text evidence="1">The sequence shown here is derived from an EMBL/GenBank/DDBJ whole genome shotgun (WGS) entry which is preliminary data.</text>
</comment>
<proteinExistence type="predicted"/>
<evidence type="ECO:0000313" key="2">
    <source>
        <dbReference type="Proteomes" id="UP000177958"/>
    </source>
</evidence>
<protein>
    <submittedName>
        <fullName evidence="1">Uncharacterized protein</fullName>
    </submittedName>
</protein>
<dbReference type="AlphaFoldDB" id="A0A1F6D9I2"/>
<dbReference type="EMBL" id="MFKX01000007">
    <property type="protein sequence ID" value="OGG58035.1"/>
    <property type="molecule type" value="Genomic_DNA"/>
</dbReference>
<reference evidence="1 2" key="1">
    <citation type="journal article" date="2016" name="Nat. Commun.">
        <title>Thousands of microbial genomes shed light on interconnected biogeochemical processes in an aquifer system.</title>
        <authorList>
            <person name="Anantharaman K."/>
            <person name="Brown C.T."/>
            <person name="Hug L.A."/>
            <person name="Sharon I."/>
            <person name="Castelle C.J."/>
            <person name="Probst A.J."/>
            <person name="Thomas B.C."/>
            <person name="Singh A."/>
            <person name="Wilkins M.J."/>
            <person name="Karaoz U."/>
            <person name="Brodie E.L."/>
            <person name="Williams K.H."/>
            <person name="Hubbard S.S."/>
            <person name="Banfield J.F."/>
        </authorList>
    </citation>
    <scope>NUCLEOTIDE SEQUENCE [LARGE SCALE GENOMIC DNA]</scope>
</reference>